<gene>
    <name evidence="2" type="ORF">GWA01_11250</name>
</gene>
<comment type="caution">
    <text evidence="2">The sequence shown here is derived from an EMBL/GenBank/DDBJ whole genome shotgun (WGS) entry which is preliminary data.</text>
</comment>
<dbReference type="EMBL" id="BJUZ01000001">
    <property type="protein sequence ID" value="GEK93355.1"/>
    <property type="molecule type" value="Genomic_DNA"/>
</dbReference>
<dbReference type="Proteomes" id="UP000321230">
    <property type="component" value="Unassembled WGS sequence"/>
</dbReference>
<proteinExistence type="predicted"/>
<evidence type="ECO:0000256" key="1">
    <source>
        <dbReference type="SAM" id="MobiDB-lite"/>
    </source>
</evidence>
<sequence>MKSSSADAQLPEASHLIVHQGDQGRDNKAHTVPAQCGDLIAEALSPASRHEDKNILTTHNGFDGLRLKAAKCRKAEYPCQNMFWRGSGLNVQGSGAVTFHRAQELLGVDRD</sequence>
<feature type="region of interest" description="Disordered" evidence="1">
    <location>
        <begin position="1"/>
        <end position="32"/>
    </location>
</feature>
<name>A0A511AYR4_9PROT</name>
<keyword evidence="3" id="KW-1185">Reference proteome</keyword>
<evidence type="ECO:0000313" key="3">
    <source>
        <dbReference type="Proteomes" id="UP000321230"/>
    </source>
</evidence>
<accession>A0A511AYR4</accession>
<evidence type="ECO:0000313" key="2">
    <source>
        <dbReference type="EMBL" id="GEK93355.1"/>
    </source>
</evidence>
<dbReference type="AlphaFoldDB" id="A0A511AYR4"/>
<reference evidence="2 3" key="1">
    <citation type="submission" date="2019-07" db="EMBL/GenBank/DDBJ databases">
        <title>Whole genome shotgun sequence of Gluconobacter wancherniae NBRC 103581.</title>
        <authorList>
            <person name="Hosoyama A."/>
            <person name="Uohara A."/>
            <person name="Ohji S."/>
            <person name="Ichikawa N."/>
        </authorList>
    </citation>
    <scope>NUCLEOTIDE SEQUENCE [LARGE SCALE GENOMIC DNA]</scope>
    <source>
        <strain evidence="2 3">NBRC 103581</strain>
    </source>
</reference>
<protein>
    <submittedName>
        <fullName evidence="2">Uncharacterized protein</fullName>
    </submittedName>
</protein>
<organism evidence="2 3">
    <name type="scientific">Gluconobacter wancherniae NBRC 103581</name>
    <dbReference type="NCBI Taxonomy" id="656744"/>
    <lineage>
        <taxon>Bacteria</taxon>
        <taxon>Pseudomonadati</taxon>
        <taxon>Pseudomonadota</taxon>
        <taxon>Alphaproteobacteria</taxon>
        <taxon>Acetobacterales</taxon>
        <taxon>Acetobacteraceae</taxon>
        <taxon>Gluconobacter</taxon>
    </lineage>
</organism>